<dbReference type="SUPFAM" id="SSF58104">
    <property type="entry name" value="Methyl-accepting chemotaxis protein (MCP) signaling domain"/>
    <property type="match status" value="1"/>
</dbReference>
<dbReference type="Gene3D" id="1.10.287.950">
    <property type="entry name" value="Methyl-accepting chemotaxis protein"/>
    <property type="match status" value="1"/>
</dbReference>
<dbReference type="InterPro" id="IPR004090">
    <property type="entry name" value="Chemotax_Me-accpt_rcpt"/>
</dbReference>
<accession>A0AAW8R4T7</accession>
<feature type="region of interest" description="Disordered" evidence="5">
    <location>
        <begin position="1"/>
        <end position="21"/>
    </location>
</feature>
<dbReference type="Proteomes" id="UP001249020">
    <property type="component" value="Unassembled WGS sequence"/>
</dbReference>
<dbReference type="SMART" id="SM00283">
    <property type="entry name" value="MA"/>
    <property type="match status" value="1"/>
</dbReference>
<comment type="caution">
    <text evidence="7">The sequence shown here is derived from an EMBL/GenBank/DDBJ whole genome shotgun (WGS) entry which is preliminary data.</text>
</comment>
<dbReference type="EMBL" id="JAVRIE010000005">
    <property type="protein sequence ID" value="MDT0583402.1"/>
    <property type="molecule type" value="Genomic_DNA"/>
</dbReference>
<dbReference type="PANTHER" id="PTHR32089">
    <property type="entry name" value="METHYL-ACCEPTING CHEMOTAXIS PROTEIN MCPB"/>
    <property type="match status" value="1"/>
</dbReference>
<comment type="similarity">
    <text evidence="3">Belongs to the methyl-accepting chemotaxis (MCP) protein family.</text>
</comment>
<dbReference type="InterPro" id="IPR004089">
    <property type="entry name" value="MCPsignal_dom"/>
</dbReference>
<evidence type="ECO:0000256" key="4">
    <source>
        <dbReference type="PROSITE-ProRule" id="PRU00284"/>
    </source>
</evidence>
<dbReference type="GO" id="GO:0007165">
    <property type="term" value="P:signal transduction"/>
    <property type="evidence" value="ECO:0007669"/>
    <property type="project" value="UniProtKB-KW"/>
</dbReference>
<keyword evidence="8" id="KW-1185">Reference proteome</keyword>
<protein>
    <submittedName>
        <fullName evidence="7">Methyl-accepting chemotaxis protein</fullName>
    </submittedName>
</protein>
<dbReference type="GO" id="GO:0004888">
    <property type="term" value="F:transmembrane signaling receptor activity"/>
    <property type="evidence" value="ECO:0007669"/>
    <property type="project" value="InterPro"/>
</dbReference>
<dbReference type="PROSITE" id="PS50111">
    <property type="entry name" value="CHEMOTAXIS_TRANSDUC_2"/>
    <property type="match status" value="1"/>
</dbReference>
<proteinExistence type="inferred from homology"/>
<dbReference type="RefSeq" id="WP_311362176.1">
    <property type="nucleotide sequence ID" value="NZ_JAVRIE010000005.1"/>
</dbReference>
<name>A0AAW8R4T7_9ALTE</name>
<dbReference type="PANTHER" id="PTHR32089:SF112">
    <property type="entry name" value="LYSOZYME-LIKE PROTEIN-RELATED"/>
    <property type="match status" value="1"/>
</dbReference>
<reference evidence="7 8" key="1">
    <citation type="submission" date="2023-09" db="EMBL/GenBank/DDBJ databases">
        <authorList>
            <person name="Rey-Velasco X."/>
        </authorList>
    </citation>
    <scope>NUCLEOTIDE SEQUENCE [LARGE SCALE GENOMIC DNA]</scope>
    <source>
        <strain evidence="7 8">W409</strain>
    </source>
</reference>
<dbReference type="Pfam" id="PF13682">
    <property type="entry name" value="CZB"/>
    <property type="match status" value="1"/>
</dbReference>
<evidence type="ECO:0000313" key="7">
    <source>
        <dbReference type="EMBL" id="MDT0583402.1"/>
    </source>
</evidence>
<dbReference type="PRINTS" id="PR00260">
    <property type="entry name" value="CHEMTRNSDUCR"/>
</dbReference>
<evidence type="ECO:0000256" key="2">
    <source>
        <dbReference type="ARBA" id="ARBA00023224"/>
    </source>
</evidence>
<dbReference type="InterPro" id="IPR025991">
    <property type="entry name" value="Chemoreceptor_zinc-bind_dom"/>
</dbReference>
<keyword evidence="2 4" id="KW-0807">Transducer</keyword>
<sequence>MQSYSSYSEPSSTNDDPTVSAESREIIATSSIIDALIEGDYSIQADTSTALGQKLQRLIEKLGENARNDLNRVVDLSINNNEASIAAAQLLYDLKNVAAFSQRIASAAEEMRASVGEVKQYSESIDQGTTNSFNAVEKVLGTLGKAVETFDEIKASVAENSAKLTGLTHFTKQVRDISDQIKGIAFQSNILSMNASVEAARAGDQGRGFGVIAQEIHLLSGRSEDATAQITKLINNYESEVAGIMKSLGQSQAMVEEGQSSINLADSEMNTMVDQFKAVSENTSQISLALSEQSQASEEVAKGINTIAMHSDKSVASTDNIVESIESIQSHINQEILAVSELNIRGKIVKLAQSDHVIWKKRLVNMIAGKEGLSSHELADHHSCRLGLWYDKVNTPELRSHPAFAQLEEPHRLVHAHGKRSVDLYNAGNIGMALQEIQKVEQASRHVLALLRKLEHV</sequence>
<gene>
    <name evidence="7" type="ORF">RM544_12700</name>
</gene>
<dbReference type="Pfam" id="PF00015">
    <property type="entry name" value="MCPsignal"/>
    <property type="match status" value="1"/>
</dbReference>
<evidence type="ECO:0000256" key="3">
    <source>
        <dbReference type="ARBA" id="ARBA00029447"/>
    </source>
</evidence>
<dbReference type="Gene3D" id="1.20.120.30">
    <property type="entry name" value="Aspartate receptor, ligand-binding domain"/>
    <property type="match status" value="1"/>
</dbReference>
<dbReference type="GO" id="GO:0016020">
    <property type="term" value="C:membrane"/>
    <property type="evidence" value="ECO:0007669"/>
    <property type="project" value="UniProtKB-SubCell"/>
</dbReference>
<feature type="domain" description="Methyl-accepting transducer" evidence="6">
    <location>
        <begin position="72"/>
        <end position="308"/>
    </location>
</feature>
<comment type="subcellular location">
    <subcellularLocation>
        <location evidence="1">Membrane</location>
    </subcellularLocation>
</comment>
<feature type="compositionally biased region" description="Low complexity" evidence="5">
    <location>
        <begin position="1"/>
        <end position="12"/>
    </location>
</feature>
<dbReference type="AlphaFoldDB" id="A0AAW8R4T7"/>
<evidence type="ECO:0000313" key="8">
    <source>
        <dbReference type="Proteomes" id="UP001249020"/>
    </source>
</evidence>
<evidence type="ECO:0000256" key="1">
    <source>
        <dbReference type="ARBA" id="ARBA00004370"/>
    </source>
</evidence>
<organism evidence="7 8">
    <name type="scientific">Brumicola blandensis</name>
    <dbReference type="NCBI Taxonomy" id="3075611"/>
    <lineage>
        <taxon>Bacteria</taxon>
        <taxon>Pseudomonadati</taxon>
        <taxon>Pseudomonadota</taxon>
        <taxon>Gammaproteobacteria</taxon>
        <taxon>Alteromonadales</taxon>
        <taxon>Alteromonadaceae</taxon>
        <taxon>Brumicola</taxon>
    </lineage>
</organism>
<dbReference type="GO" id="GO:0006935">
    <property type="term" value="P:chemotaxis"/>
    <property type="evidence" value="ECO:0007669"/>
    <property type="project" value="InterPro"/>
</dbReference>
<evidence type="ECO:0000259" key="6">
    <source>
        <dbReference type="PROSITE" id="PS50111"/>
    </source>
</evidence>
<evidence type="ECO:0000256" key="5">
    <source>
        <dbReference type="SAM" id="MobiDB-lite"/>
    </source>
</evidence>